<dbReference type="AlphaFoldDB" id="A0A6A6DG39"/>
<dbReference type="EMBL" id="ML994675">
    <property type="protein sequence ID" value="KAF2178437.1"/>
    <property type="molecule type" value="Genomic_DNA"/>
</dbReference>
<sequence>TSSSIAGSFSHITGTFVWGTALLAPSYWYPYFSNVALKRSSSCSKYSITHKRSAFEGFV</sequence>
<evidence type="ECO:0000313" key="2">
    <source>
        <dbReference type="Proteomes" id="UP000800200"/>
    </source>
</evidence>
<protein>
    <submittedName>
        <fullName evidence="1">Uncharacterized protein</fullName>
    </submittedName>
</protein>
<name>A0A6A6DG39_9PEZI</name>
<reference evidence="1" key="1">
    <citation type="journal article" date="2020" name="Stud. Mycol.">
        <title>101 Dothideomycetes genomes: a test case for predicting lifestyles and emergence of pathogens.</title>
        <authorList>
            <person name="Haridas S."/>
            <person name="Albert R."/>
            <person name="Binder M."/>
            <person name="Bloem J."/>
            <person name="Labutti K."/>
            <person name="Salamov A."/>
            <person name="Andreopoulos B."/>
            <person name="Baker S."/>
            <person name="Barry K."/>
            <person name="Bills G."/>
            <person name="Bluhm B."/>
            <person name="Cannon C."/>
            <person name="Castanera R."/>
            <person name="Culley D."/>
            <person name="Daum C."/>
            <person name="Ezra D."/>
            <person name="Gonzalez J."/>
            <person name="Henrissat B."/>
            <person name="Kuo A."/>
            <person name="Liang C."/>
            <person name="Lipzen A."/>
            <person name="Lutzoni F."/>
            <person name="Magnuson J."/>
            <person name="Mondo S."/>
            <person name="Nolan M."/>
            <person name="Ohm R."/>
            <person name="Pangilinan J."/>
            <person name="Park H.-J."/>
            <person name="Ramirez L."/>
            <person name="Alfaro M."/>
            <person name="Sun H."/>
            <person name="Tritt A."/>
            <person name="Yoshinaga Y."/>
            <person name="Zwiers L.-H."/>
            <person name="Turgeon B."/>
            <person name="Goodwin S."/>
            <person name="Spatafora J."/>
            <person name="Crous P."/>
            <person name="Grigoriev I."/>
        </authorList>
    </citation>
    <scope>NUCLEOTIDE SEQUENCE</scope>
    <source>
        <strain evidence="1">CBS 207.26</strain>
    </source>
</reference>
<proteinExistence type="predicted"/>
<accession>A0A6A6DG39</accession>
<organism evidence="1 2">
    <name type="scientific">Zopfia rhizophila CBS 207.26</name>
    <dbReference type="NCBI Taxonomy" id="1314779"/>
    <lineage>
        <taxon>Eukaryota</taxon>
        <taxon>Fungi</taxon>
        <taxon>Dikarya</taxon>
        <taxon>Ascomycota</taxon>
        <taxon>Pezizomycotina</taxon>
        <taxon>Dothideomycetes</taxon>
        <taxon>Dothideomycetes incertae sedis</taxon>
        <taxon>Zopfiaceae</taxon>
        <taxon>Zopfia</taxon>
    </lineage>
</organism>
<gene>
    <name evidence="1" type="ORF">K469DRAFT_718251</name>
</gene>
<keyword evidence="2" id="KW-1185">Reference proteome</keyword>
<evidence type="ECO:0000313" key="1">
    <source>
        <dbReference type="EMBL" id="KAF2178437.1"/>
    </source>
</evidence>
<feature type="non-terminal residue" evidence="1">
    <location>
        <position position="1"/>
    </location>
</feature>
<dbReference type="Proteomes" id="UP000800200">
    <property type="component" value="Unassembled WGS sequence"/>
</dbReference>